<evidence type="ECO:0000313" key="3">
    <source>
        <dbReference type="EMBL" id="MEE4543181.1"/>
    </source>
</evidence>
<dbReference type="EMBL" id="JAZEWV010000010">
    <property type="protein sequence ID" value="MEE4543181.1"/>
    <property type="molecule type" value="Genomic_DNA"/>
</dbReference>
<reference evidence="3 4" key="1">
    <citation type="submission" date="2023-12" db="EMBL/GenBank/DDBJ databases">
        <title>Streptomyces sp. V4-01.</title>
        <authorList>
            <person name="Somphong A."/>
            <person name="Phongsopitanun W."/>
        </authorList>
    </citation>
    <scope>NUCLEOTIDE SEQUENCE [LARGE SCALE GENOMIC DNA]</scope>
    <source>
        <strain evidence="3 4">V4-01</strain>
    </source>
</reference>
<name>A0ABU7PBI6_9ACTN</name>
<gene>
    <name evidence="3" type="ORF">V2S66_14530</name>
</gene>
<evidence type="ECO:0000256" key="1">
    <source>
        <dbReference type="SAM" id="MobiDB-lite"/>
    </source>
</evidence>
<comment type="caution">
    <text evidence="3">The sequence shown here is derived from an EMBL/GenBank/DDBJ whole genome shotgun (WGS) entry which is preliminary data.</text>
</comment>
<evidence type="ECO:0000313" key="4">
    <source>
        <dbReference type="Proteomes" id="UP001344658"/>
    </source>
</evidence>
<keyword evidence="2" id="KW-0732">Signal</keyword>
<keyword evidence="4" id="KW-1185">Reference proteome</keyword>
<accession>A0ABU7PBI6</accession>
<dbReference type="RefSeq" id="WP_330795378.1">
    <property type="nucleotide sequence ID" value="NZ_JAZEWV010000010.1"/>
</dbReference>
<protein>
    <recommendedName>
        <fullName evidence="5">Secreted protein</fullName>
    </recommendedName>
</protein>
<organism evidence="3 4">
    <name type="scientific">Actinacidiphila polyblastidii</name>
    <dbReference type="NCBI Taxonomy" id="3110430"/>
    <lineage>
        <taxon>Bacteria</taxon>
        <taxon>Bacillati</taxon>
        <taxon>Actinomycetota</taxon>
        <taxon>Actinomycetes</taxon>
        <taxon>Kitasatosporales</taxon>
        <taxon>Streptomycetaceae</taxon>
        <taxon>Actinacidiphila</taxon>
    </lineage>
</organism>
<feature type="signal peptide" evidence="2">
    <location>
        <begin position="1"/>
        <end position="30"/>
    </location>
</feature>
<proteinExistence type="predicted"/>
<evidence type="ECO:0008006" key="5">
    <source>
        <dbReference type="Google" id="ProtNLM"/>
    </source>
</evidence>
<dbReference type="Proteomes" id="UP001344658">
    <property type="component" value="Unassembled WGS sequence"/>
</dbReference>
<feature type="region of interest" description="Disordered" evidence="1">
    <location>
        <begin position="325"/>
        <end position="358"/>
    </location>
</feature>
<feature type="compositionally biased region" description="Basic and acidic residues" evidence="1">
    <location>
        <begin position="331"/>
        <end position="349"/>
    </location>
</feature>
<sequence length="358" mass="38759">MQAVRLTANAGRALPLAVAAVLLAAGTSHAYDDTKKPPAKQQGGDHDRTIDASAAGYRLTYSSGGPSTTNKPLRSSDVTWTPPPCWFGPKYTAEQFKAEYTTNFNKELPDVTGTFRTAMGMDRDHYANGLDYPDEKGYKDFNVADNDKGQWWAVSVNPNADPVAQMSCNDERPQWVLNGQRPRGGTQHVISAEMLSRLAYAATQVPGVTVQVNPRGVQTVNIATWTWLKQKYTTVSVRASVDLGGGQEIWAETTARPASVHITPGTPYAKLFPRSGDCPIGAGGQVGAPYDGDAKADPPCGVTYLAPTTNRPPFQLDVTAKWDVSWSGSDGTRDRPLPEGVIDDPRDVTVQEYQSVNR</sequence>
<feature type="chain" id="PRO_5045176499" description="Secreted protein" evidence="2">
    <location>
        <begin position="31"/>
        <end position="358"/>
    </location>
</feature>
<evidence type="ECO:0000256" key="2">
    <source>
        <dbReference type="SAM" id="SignalP"/>
    </source>
</evidence>